<accession>A0ABD4K6Y9</accession>
<organism evidence="2 3">
    <name type="scientific">Lelliottia nimipressuralis</name>
    <dbReference type="NCBI Taxonomy" id="69220"/>
    <lineage>
        <taxon>Bacteria</taxon>
        <taxon>Pseudomonadati</taxon>
        <taxon>Pseudomonadota</taxon>
        <taxon>Gammaproteobacteria</taxon>
        <taxon>Enterobacterales</taxon>
        <taxon>Enterobacteriaceae</taxon>
        <taxon>Lelliottia</taxon>
    </lineage>
</organism>
<sequence>MKTILFFISLLCLTPAIAAEQHFIKSNNANGEIIILDDNSVWQVASYDTITSSLWLPSSDVVVTDDEDKIVSIDDGESVDVERIR</sequence>
<evidence type="ECO:0000313" key="3">
    <source>
        <dbReference type="Proteomes" id="UP000628560"/>
    </source>
</evidence>
<protein>
    <submittedName>
        <fullName evidence="2">Uncharacterized protein</fullName>
    </submittedName>
</protein>
<dbReference type="AlphaFoldDB" id="A0ABD4K6Y9"/>
<reference evidence="2 3" key="1">
    <citation type="submission" date="2020-11" db="EMBL/GenBank/DDBJ databases">
        <title>Identification of Lelliottia nimipressuralis from Wound Infection by Whole Genome-Based Bacterial Identification.</title>
        <authorList>
            <person name="Navarathna D.H."/>
            <person name="Choi H."/>
            <person name="Jinadatha C."/>
            <person name="Chatterjee P."/>
            <person name="Hwang M."/>
        </authorList>
    </citation>
    <scope>NUCLEOTIDE SEQUENCE [LARGE SCALE GENOMIC DNA]</scope>
    <source>
        <strain evidence="2 3">DN2020</strain>
    </source>
</reference>
<evidence type="ECO:0000256" key="1">
    <source>
        <dbReference type="SAM" id="SignalP"/>
    </source>
</evidence>
<keyword evidence="1" id="KW-0732">Signal</keyword>
<dbReference type="EMBL" id="JADIXP010000002">
    <property type="protein sequence ID" value="MBF4177213.1"/>
    <property type="molecule type" value="Genomic_DNA"/>
</dbReference>
<comment type="caution">
    <text evidence="2">The sequence shown here is derived from an EMBL/GenBank/DDBJ whole genome shotgun (WGS) entry which is preliminary data.</text>
</comment>
<name>A0ABD4K6Y9_9ENTR</name>
<feature type="signal peptide" evidence="1">
    <location>
        <begin position="1"/>
        <end position="18"/>
    </location>
</feature>
<evidence type="ECO:0000313" key="2">
    <source>
        <dbReference type="EMBL" id="MBF4177213.1"/>
    </source>
</evidence>
<feature type="chain" id="PRO_5044801593" evidence="1">
    <location>
        <begin position="19"/>
        <end position="85"/>
    </location>
</feature>
<dbReference type="RefSeq" id="WP_194512539.1">
    <property type="nucleotide sequence ID" value="NZ_JADIXP010000002.1"/>
</dbReference>
<proteinExistence type="predicted"/>
<dbReference type="Proteomes" id="UP000628560">
    <property type="component" value="Unassembled WGS sequence"/>
</dbReference>
<gene>
    <name evidence="2" type="ORF">ISP11_04980</name>
</gene>